<name>A0AAX1NBL1_9BACT</name>
<evidence type="ECO:0000313" key="2">
    <source>
        <dbReference type="Proteomes" id="UP000678679"/>
    </source>
</evidence>
<dbReference type="RefSeq" id="WP_169663918.1">
    <property type="nucleotide sequence ID" value="NZ_CP076132.1"/>
</dbReference>
<gene>
    <name evidence="1" type="ORF">KMW28_07685</name>
</gene>
<organism evidence="1 2">
    <name type="scientific">Flammeovirga yaeyamensis</name>
    <dbReference type="NCBI Taxonomy" id="367791"/>
    <lineage>
        <taxon>Bacteria</taxon>
        <taxon>Pseudomonadati</taxon>
        <taxon>Bacteroidota</taxon>
        <taxon>Cytophagia</taxon>
        <taxon>Cytophagales</taxon>
        <taxon>Flammeovirgaceae</taxon>
        <taxon>Flammeovirga</taxon>
    </lineage>
</organism>
<keyword evidence="2" id="KW-1185">Reference proteome</keyword>
<proteinExistence type="predicted"/>
<protein>
    <submittedName>
        <fullName evidence="1">Uncharacterized protein</fullName>
    </submittedName>
</protein>
<dbReference type="EMBL" id="CP076132">
    <property type="protein sequence ID" value="QWG03457.1"/>
    <property type="molecule type" value="Genomic_DNA"/>
</dbReference>
<reference evidence="1 2" key="1">
    <citation type="submission" date="2021-05" db="EMBL/GenBank/DDBJ databases">
        <title>Comparative genomic studies on the polysaccharide-degrading batcterial strains of the Flammeovirga genus.</title>
        <authorList>
            <person name="Zewei F."/>
            <person name="Zheng Z."/>
            <person name="Yu L."/>
            <person name="Ruyue G."/>
            <person name="Yanhong M."/>
            <person name="Yuanyuan C."/>
            <person name="Jingyan G."/>
            <person name="Wenjun H."/>
        </authorList>
    </citation>
    <scope>NUCLEOTIDE SEQUENCE [LARGE SCALE GENOMIC DNA]</scope>
    <source>
        <strain evidence="1 2">NBRC:100898</strain>
    </source>
</reference>
<accession>A0AAX1NBL1</accession>
<dbReference type="AlphaFoldDB" id="A0AAX1NBL1"/>
<evidence type="ECO:0000313" key="1">
    <source>
        <dbReference type="EMBL" id="QWG03457.1"/>
    </source>
</evidence>
<dbReference type="KEGG" id="fya:KMW28_07685"/>
<sequence>MSLINLDMYDITIFQKLFQFIEDQEFNYTIELYDEISPYPFIKIDDKSLFIHLIEPDLVHKEWHASSSSIIEVGKHLHPNKVIHLWSDTFEFRTEACLSRIAASLGKSKVIYGRKVKVAKITKPELDDFLSINHTGKITNAKIKYGLFLNNALIGVASFSGKRKMTKTNIGHESYEMIRYCNKNGITIMGGLSKVLKQFVIDYSPDDIMTYTENDWSFGDSFSQIGFKKIVNNHSVIFIWNQTTKSRKLLPYNQTINDLKEDEIILYNSGSSKFIFNFNSINV</sequence>
<dbReference type="Proteomes" id="UP000678679">
    <property type="component" value="Chromosome 1"/>
</dbReference>